<feature type="transmembrane region" description="Helical" evidence="1">
    <location>
        <begin position="6"/>
        <end position="25"/>
    </location>
</feature>
<organism evidence="2 3">
    <name type="scientific">Psychrobacillus insolitus</name>
    <dbReference type="NCBI Taxonomy" id="1461"/>
    <lineage>
        <taxon>Bacteria</taxon>
        <taxon>Bacillati</taxon>
        <taxon>Bacillota</taxon>
        <taxon>Bacilli</taxon>
        <taxon>Bacillales</taxon>
        <taxon>Bacillaceae</taxon>
        <taxon>Psychrobacillus</taxon>
    </lineage>
</organism>
<reference evidence="2 3" key="1">
    <citation type="submission" date="2018-06" db="EMBL/GenBank/DDBJ databases">
        <title>Genomic Encyclopedia of Type Strains, Phase IV (KMG-IV): sequencing the most valuable type-strain genomes for metagenomic binning, comparative biology and taxonomic classification.</title>
        <authorList>
            <person name="Goeker M."/>
        </authorList>
    </citation>
    <scope>NUCLEOTIDE SEQUENCE [LARGE SCALE GENOMIC DNA]</scope>
    <source>
        <strain evidence="2 3">DSM 5</strain>
    </source>
</reference>
<dbReference type="EMBL" id="QKZI01000001">
    <property type="protein sequence ID" value="PZX08225.1"/>
    <property type="molecule type" value="Genomic_DNA"/>
</dbReference>
<dbReference type="Pfam" id="PF09964">
    <property type="entry name" value="DUF2198"/>
    <property type="match status" value="1"/>
</dbReference>
<dbReference type="OrthoDB" id="2454250at2"/>
<evidence type="ECO:0000256" key="1">
    <source>
        <dbReference type="SAM" id="Phobius"/>
    </source>
</evidence>
<dbReference type="InterPro" id="IPR019242">
    <property type="entry name" value="DUF2198"/>
</dbReference>
<feature type="transmembrane region" description="Helical" evidence="1">
    <location>
        <begin position="32"/>
        <end position="48"/>
    </location>
</feature>
<gene>
    <name evidence="2" type="ORF">C7437_1011349</name>
</gene>
<keyword evidence="3" id="KW-1185">Reference proteome</keyword>
<protein>
    <submittedName>
        <fullName evidence="2">General stress protein CsbA</fullName>
    </submittedName>
</protein>
<sequence>MEALSIETQITLAIIVPALLVILFTRITFNHWVALILTVALFATSVYAGYTHKLWVYVIDAASLTIGFWYATRMQNSYNSKKEKSLS</sequence>
<comment type="caution">
    <text evidence="2">The sequence shown here is derived from an EMBL/GenBank/DDBJ whole genome shotgun (WGS) entry which is preliminary data.</text>
</comment>
<keyword evidence="1" id="KW-1133">Transmembrane helix</keyword>
<dbReference type="Proteomes" id="UP000248646">
    <property type="component" value="Unassembled WGS sequence"/>
</dbReference>
<proteinExistence type="predicted"/>
<keyword evidence="1" id="KW-0812">Transmembrane</keyword>
<name>A0A2W7MMW7_9BACI</name>
<dbReference type="RefSeq" id="WP_111438813.1">
    <property type="nucleotide sequence ID" value="NZ_QKZI01000001.1"/>
</dbReference>
<evidence type="ECO:0000313" key="2">
    <source>
        <dbReference type="EMBL" id="PZX08225.1"/>
    </source>
</evidence>
<feature type="transmembrane region" description="Helical" evidence="1">
    <location>
        <begin position="54"/>
        <end position="72"/>
    </location>
</feature>
<keyword evidence="1" id="KW-0472">Membrane</keyword>
<dbReference type="AlphaFoldDB" id="A0A2W7MMW7"/>
<evidence type="ECO:0000313" key="3">
    <source>
        <dbReference type="Proteomes" id="UP000248646"/>
    </source>
</evidence>
<accession>A0A2W7MMW7</accession>